<reference evidence="3" key="1">
    <citation type="journal article" date="2019" name="Int. J. Syst. Evol. Microbiol.">
        <title>The Global Catalogue of Microorganisms (GCM) 10K type strain sequencing project: providing services to taxonomists for standard genome sequencing and annotation.</title>
        <authorList>
            <consortium name="The Broad Institute Genomics Platform"/>
            <consortium name="The Broad Institute Genome Sequencing Center for Infectious Disease"/>
            <person name="Wu L."/>
            <person name="Ma J."/>
        </authorList>
    </citation>
    <scope>NUCLEOTIDE SEQUENCE [LARGE SCALE GENOMIC DNA]</scope>
    <source>
        <strain evidence="3">NBRC 103166</strain>
    </source>
</reference>
<sequence>MSSSREAIFARLRDANPKVKTMETIAYQPWVSNETEVLKTRFIDGLSASHAEVLTTNRHALNETLKTLIIEKQFARIAIGTGGDLHSEIVKAISLVQITHPLNILQFDVDFAQCKSQLFNDIDAGITHCRVGIADTGTLVLWPDNTEPRTLSLIPPAHIALIKRSTIVSNFAELMVTEAWQNKMPTNIVLVSGPSKTADIQQTLAYGAHGPSQLVVILIEDM</sequence>
<dbReference type="InterPro" id="IPR024185">
    <property type="entry name" value="FTHF_cligase-like_sf"/>
</dbReference>
<dbReference type="Pfam" id="PF02589">
    <property type="entry name" value="LUD_dom"/>
    <property type="match status" value="1"/>
</dbReference>
<dbReference type="RefSeq" id="WP_284203583.1">
    <property type="nucleotide sequence ID" value="NZ_BSPQ01000004.1"/>
</dbReference>
<dbReference type="SUPFAM" id="SSF100950">
    <property type="entry name" value="NagB/RpiA/CoA transferase-like"/>
    <property type="match status" value="1"/>
</dbReference>
<dbReference type="InterPro" id="IPR003741">
    <property type="entry name" value="LUD_dom"/>
</dbReference>
<evidence type="ECO:0000313" key="2">
    <source>
        <dbReference type="EMBL" id="GLS90455.1"/>
    </source>
</evidence>
<protein>
    <recommendedName>
        <fullName evidence="1">LUD domain-containing protein</fullName>
    </recommendedName>
</protein>
<evidence type="ECO:0000259" key="1">
    <source>
        <dbReference type="Pfam" id="PF02589"/>
    </source>
</evidence>
<gene>
    <name evidence="2" type="ORF">GCM10007916_15220</name>
</gene>
<dbReference type="InterPro" id="IPR037171">
    <property type="entry name" value="NagB/RpiA_transferase-like"/>
</dbReference>
<dbReference type="PANTHER" id="PTHR43682">
    <property type="entry name" value="LACTATE UTILIZATION PROTEIN C"/>
    <property type="match status" value="1"/>
</dbReference>
<dbReference type="Proteomes" id="UP001157353">
    <property type="component" value="Unassembled WGS sequence"/>
</dbReference>
<accession>A0ABQ6DZQ3</accession>
<feature type="domain" description="LUD" evidence="1">
    <location>
        <begin position="41"/>
        <end position="219"/>
    </location>
</feature>
<organism evidence="2 3">
    <name type="scientific">Psychromonas marina</name>
    <dbReference type="NCBI Taxonomy" id="88364"/>
    <lineage>
        <taxon>Bacteria</taxon>
        <taxon>Pseudomonadati</taxon>
        <taxon>Pseudomonadota</taxon>
        <taxon>Gammaproteobacteria</taxon>
        <taxon>Alteromonadales</taxon>
        <taxon>Psychromonadaceae</taxon>
        <taxon>Psychromonas</taxon>
    </lineage>
</organism>
<dbReference type="Gene3D" id="3.40.50.10420">
    <property type="entry name" value="NagB/RpiA/CoA transferase-like"/>
    <property type="match status" value="1"/>
</dbReference>
<dbReference type="PANTHER" id="PTHR43682:SF1">
    <property type="entry name" value="LACTATE UTILIZATION PROTEIN C"/>
    <property type="match status" value="1"/>
</dbReference>
<name>A0ABQ6DZQ3_9GAMM</name>
<dbReference type="EMBL" id="BSPQ01000004">
    <property type="protein sequence ID" value="GLS90455.1"/>
    <property type="molecule type" value="Genomic_DNA"/>
</dbReference>
<evidence type="ECO:0000313" key="3">
    <source>
        <dbReference type="Proteomes" id="UP001157353"/>
    </source>
</evidence>
<proteinExistence type="predicted"/>
<keyword evidence="3" id="KW-1185">Reference proteome</keyword>
<comment type="caution">
    <text evidence="2">The sequence shown here is derived from an EMBL/GenBank/DDBJ whole genome shotgun (WGS) entry which is preliminary data.</text>
</comment>